<dbReference type="InterPro" id="IPR013094">
    <property type="entry name" value="AB_hydrolase_3"/>
</dbReference>
<dbReference type="PATRIC" id="fig|1423770.3.peg.516"/>
<feature type="domain" description="Alpha/beta hydrolase fold-3" evidence="2">
    <location>
        <begin position="36"/>
        <end position="238"/>
    </location>
</feature>
<dbReference type="OrthoDB" id="9815425at2"/>
<dbReference type="SUPFAM" id="SSF53474">
    <property type="entry name" value="alpha/beta-Hydrolases"/>
    <property type="match status" value="1"/>
</dbReference>
<dbReference type="GO" id="GO:0016787">
    <property type="term" value="F:hydrolase activity"/>
    <property type="evidence" value="ECO:0007669"/>
    <property type="project" value="UniProtKB-KW"/>
</dbReference>
<dbReference type="Proteomes" id="UP000050872">
    <property type="component" value="Unassembled WGS sequence"/>
</dbReference>
<dbReference type="InterPro" id="IPR029058">
    <property type="entry name" value="AB_hydrolase_fold"/>
</dbReference>
<dbReference type="EMBL" id="AZEZ01000069">
    <property type="protein sequence ID" value="KRL43778.1"/>
    <property type="molecule type" value="Genomic_DNA"/>
</dbReference>
<dbReference type="InterPro" id="IPR050300">
    <property type="entry name" value="GDXG_lipolytic_enzyme"/>
</dbReference>
<gene>
    <name evidence="3" type="ORF">FD29_GL000510</name>
</gene>
<evidence type="ECO:0000313" key="3">
    <source>
        <dbReference type="EMBL" id="KRL43778.1"/>
    </source>
</evidence>
<evidence type="ECO:0000256" key="1">
    <source>
        <dbReference type="ARBA" id="ARBA00022801"/>
    </source>
</evidence>
<protein>
    <submittedName>
        <fullName evidence="3">Carboxylesterase</fullName>
    </submittedName>
</protein>
<organism evidence="3 4">
    <name type="scientific">Companilactobacillus mindensis DSM 14500</name>
    <dbReference type="NCBI Taxonomy" id="1423770"/>
    <lineage>
        <taxon>Bacteria</taxon>
        <taxon>Bacillati</taxon>
        <taxon>Bacillota</taxon>
        <taxon>Bacilli</taxon>
        <taxon>Lactobacillales</taxon>
        <taxon>Lactobacillaceae</taxon>
        <taxon>Companilactobacillus</taxon>
    </lineage>
</organism>
<evidence type="ECO:0000313" key="4">
    <source>
        <dbReference type="Proteomes" id="UP000050872"/>
    </source>
</evidence>
<dbReference type="Gene3D" id="3.40.50.1820">
    <property type="entry name" value="alpha/beta hydrolase"/>
    <property type="match status" value="1"/>
</dbReference>
<dbReference type="PANTHER" id="PTHR48081:SF8">
    <property type="entry name" value="ALPHA_BETA HYDROLASE FOLD-3 DOMAIN-CONTAINING PROTEIN-RELATED"/>
    <property type="match status" value="1"/>
</dbReference>
<dbReference type="PANTHER" id="PTHR48081">
    <property type="entry name" value="AB HYDROLASE SUPERFAMILY PROTEIN C4A8.06C"/>
    <property type="match status" value="1"/>
</dbReference>
<keyword evidence="1" id="KW-0378">Hydrolase</keyword>
<name>A0A0R1QP15_9LACO</name>
<proteinExistence type="predicted"/>
<reference evidence="3 4" key="1">
    <citation type="journal article" date="2015" name="Genome Announc.">
        <title>Expanding the biotechnology potential of lactobacilli through comparative genomics of 213 strains and associated genera.</title>
        <authorList>
            <person name="Sun Z."/>
            <person name="Harris H.M."/>
            <person name="McCann A."/>
            <person name="Guo C."/>
            <person name="Argimon S."/>
            <person name="Zhang W."/>
            <person name="Yang X."/>
            <person name="Jeffery I.B."/>
            <person name="Cooney J.C."/>
            <person name="Kagawa T.F."/>
            <person name="Liu W."/>
            <person name="Song Y."/>
            <person name="Salvetti E."/>
            <person name="Wrobel A."/>
            <person name="Rasinkangas P."/>
            <person name="Parkhill J."/>
            <person name="Rea M.C."/>
            <person name="O'Sullivan O."/>
            <person name="Ritari J."/>
            <person name="Douillard F.P."/>
            <person name="Paul Ross R."/>
            <person name="Yang R."/>
            <person name="Briner A.E."/>
            <person name="Felis G.E."/>
            <person name="de Vos W.M."/>
            <person name="Barrangou R."/>
            <person name="Klaenhammer T.R."/>
            <person name="Caufield P.W."/>
            <person name="Cui Y."/>
            <person name="Zhang H."/>
            <person name="O'Toole P.W."/>
        </authorList>
    </citation>
    <scope>NUCLEOTIDE SEQUENCE [LARGE SCALE GENOMIC DNA]</scope>
    <source>
        <strain evidence="3 4">DSM 14500</strain>
    </source>
</reference>
<keyword evidence="4" id="KW-1185">Reference proteome</keyword>
<dbReference type="AlphaFoldDB" id="A0A0R1QP15"/>
<accession>A0A0R1QP15</accession>
<dbReference type="Pfam" id="PF07859">
    <property type="entry name" value="Abhydrolase_3"/>
    <property type="match status" value="1"/>
</dbReference>
<comment type="caution">
    <text evidence="3">The sequence shown here is derived from an EMBL/GenBank/DDBJ whole genome shotgun (WGS) entry which is preliminary data.</text>
</comment>
<dbReference type="STRING" id="1423770.FD29_GL000510"/>
<sequence length="259" mass="28796">MKPISNVQISEFTVDTSVGSIKVIKHTPSDPQGMIINLNGGNFLCGPGLQDRQFCENLCLKTNFIVLEVIYPLAPKHPYPDALNASYEAIQILQHQFNSTLGRPVIIGHSSGGNLAVGTQILAQQNRQSKAKKLILDCPMLDLNTEPAKKDYPEDSEISPELSQKVIQAYLQNNEKSNPLVSPVFADEHSLVDFPPTAILTADLDVLRDEGKRFEELLSRHGIKVWYRNYHHATHGFIIIGGNRSKDAFADIIEQVKNN</sequence>
<evidence type="ECO:0000259" key="2">
    <source>
        <dbReference type="Pfam" id="PF07859"/>
    </source>
</evidence>
<dbReference type="RefSeq" id="WP_057888091.1">
    <property type="nucleotide sequence ID" value="NZ_AZEZ01000069.1"/>
</dbReference>